<dbReference type="PROSITE" id="PS51257">
    <property type="entry name" value="PROKAR_LIPOPROTEIN"/>
    <property type="match status" value="1"/>
</dbReference>
<dbReference type="InterPro" id="IPR006059">
    <property type="entry name" value="SBP"/>
</dbReference>
<protein>
    <submittedName>
        <fullName evidence="2">ABC transporter substrate-binding protein</fullName>
    </submittedName>
</protein>
<reference evidence="2 3" key="1">
    <citation type="submission" date="2017-10" db="EMBL/GenBank/DDBJ databases">
        <title>Resolving the taxonomy of Roseburia spp., Eubacterium rectale and Agathobacter spp. through phylogenomic analysis.</title>
        <authorList>
            <person name="Sheridan P.O."/>
            <person name="Walker A.W."/>
            <person name="Duncan S.H."/>
            <person name="Scott K.P."/>
            <person name="Toole P.W.O."/>
            <person name="Luis P."/>
            <person name="Flint H.J."/>
        </authorList>
    </citation>
    <scope>NUCLEOTIDE SEQUENCE [LARGE SCALE GENOMIC DNA]</scope>
    <source>
        <strain evidence="2 3">JK626</strain>
    </source>
</reference>
<feature type="chain" id="PRO_5039319518" evidence="1">
    <location>
        <begin position="20"/>
        <end position="434"/>
    </location>
</feature>
<evidence type="ECO:0000313" key="3">
    <source>
        <dbReference type="Proteomes" id="UP000225889"/>
    </source>
</evidence>
<dbReference type="InterPro" id="IPR050490">
    <property type="entry name" value="Bact_solute-bd_prot1"/>
</dbReference>
<dbReference type="RefSeq" id="WP_099391898.1">
    <property type="nucleotide sequence ID" value="NZ_PDYF01000011.1"/>
</dbReference>
<dbReference type="SUPFAM" id="SSF53850">
    <property type="entry name" value="Periplasmic binding protein-like II"/>
    <property type="match status" value="1"/>
</dbReference>
<dbReference type="Gene3D" id="3.40.190.10">
    <property type="entry name" value="Periplasmic binding protein-like II"/>
    <property type="match status" value="2"/>
</dbReference>
<sequence length="434" mass="47204">MKRFYVLFLSLILVCGLFAGCKKSGGDKEAAQDNSEKHITLFNVKSEVNTQIEELAAAYTAETGVEVTVLSVQAGVDASATIKGYYLSDQMPDIIACEASGFGNWEGLLVDMSDQDWASRTSAAYVDANYGTIGFPYTTEAIGLAYNADILSKCGVDPASITGPDALRSAFEKVDANKEALGLKAVVGYYAEPKDLGWSAGNHIFGAYLDSGLGRDDSTYIDGLAENNKVDSSRFMDYAAMIGMFNQYSDPEFVTTGTYDQQVENFAAGKYAFITQGSWIGASLTGNFSSQYQTAGSFKVGMVPYAFEDGMDTIMTSAPQWWAVPKEGNVEEALAFLQWCSEDKGQQMLVENAGFVSPFTDCKYVANDPFAQTISDYIAADKTSNWHWMQLPEGCGNSDDGLCYCFYEYAAGEVDANGFMNRVNGVIADYYARQ</sequence>
<proteinExistence type="predicted"/>
<comment type="caution">
    <text evidence="2">The sequence shown here is derived from an EMBL/GenBank/DDBJ whole genome shotgun (WGS) entry which is preliminary data.</text>
</comment>
<evidence type="ECO:0000313" key="2">
    <source>
        <dbReference type="EMBL" id="PHU35115.1"/>
    </source>
</evidence>
<dbReference type="EMBL" id="PDYF01000011">
    <property type="protein sequence ID" value="PHU35115.1"/>
    <property type="molecule type" value="Genomic_DNA"/>
</dbReference>
<reference evidence="2 3" key="2">
    <citation type="submission" date="2017-10" db="EMBL/GenBank/DDBJ databases">
        <authorList>
            <person name="Banno H."/>
            <person name="Chua N.-H."/>
        </authorList>
    </citation>
    <scope>NUCLEOTIDE SEQUENCE [LARGE SCALE GENOMIC DNA]</scope>
    <source>
        <strain evidence="2 3">JK626</strain>
    </source>
</reference>
<keyword evidence="1" id="KW-0732">Signal</keyword>
<dbReference type="PANTHER" id="PTHR43649:SF12">
    <property type="entry name" value="DIACETYLCHITOBIOSE BINDING PROTEIN DASA"/>
    <property type="match status" value="1"/>
</dbReference>
<dbReference type="PANTHER" id="PTHR43649">
    <property type="entry name" value="ARABINOSE-BINDING PROTEIN-RELATED"/>
    <property type="match status" value="1"/>
</dbReference>
<accession>A0A2G3DW75</accession>
<organism evidence="2 3">
    <name type="scientific">Pseudobutyrivibrio ruminis</name>
    <dbReference type="NCBI Taxonomy" id="46206"/>
    <lineage>
        <taxon>Bacteria</taxon>
        <taxon>Bacillati</taxon>
        <taxon>Bacillota</taxon>
        <taxon>Clostridia</taxon>
        <taxon>Lachnospirales</taxon>
        <taxon>Lachnospiraceae</taxon>
        <taxon>Pseudobutyrivibrio</taxon>
    </lineage>
</organism>
<feature type="signal peptide" evidence="1">
    <location>
        <begin position="1"/>
        <end position="19"/>
    </location>
</feature>
<dbReference type="AlphaFoldDB" id="A0A2G3DW75"/>
<evidence type="ECO:0000256" key="1">
    <source>
        <dbReference type="SAM" id="SignalP"/>
    </source>
</evidence>
<dbReference type="Proteomes" id="UP000225889">
    <property type="component" value="Unassembled WGS sequence"/>
</dbReference>
<dbReference type="Pfam" id="PF13416">
    <property type="entry name" value="SBP_bac_8"/>
    <property type="match status" value="1"/>
</dbReference>
<gene>
    <name evidence="2" type="ORF">CSX01_07220</name>
</gene>
<name>A0A2G3DW75_9FIRM</name>